<dbReference type="EMBL" id="CP036425">
    <property type="protein sequence ID" value="QDU34325.1"/>
    <property type="molecule type" value="Genomic_DNA"/>
</dbReference>
<protein>
    <submittedName>
        <fullName evidence="2">Uncharacterized protein</fullName>
    </submittedName>
</protein>
<feature type="transmembrane region" description="Helical" evidence="1">
    <location>
        <begin position="87"/>
        <end position="107"/>
    </location>
</feature>
<feature type="transmembrane region" description="Helical" evidence="1">
    <location>
        <begin position="151"/>
        <end position="170"/>
    </location>
</feature>
<dbReference type="AlphaFoldDB" id="A0A517YVR4"/>
<evidence type="ECO:0000256" key="1">
    <source>
        <dbReference type="SAM" id="Phobius"/>
    </source>
</evidence>
<feature type="transmembrane region" description="Helical" evidence="1">
    <location>
        <begin position="64"/>
        <end position="81"/>
    </location>
</feature>
<feature type="transmembrane region" description="Helical" evidence="1">
    <location>
        <begin position="191"/>
        <end position="212"/>
    </location>
</feature>
<sequence>MPYCTQCGYQLQNDHDSCPKCVTESKAIPVATASAPSITHTNDTPQASPASTESKYIATHKRRLIIIAISSFCVLFVALSMNDFFLIFEMILAFVIFSLIDMIILRIGCQSILKQKIHLGPSYTLATIFVCVSLIMVHLLSINDSTTPSDFLVLSFVHVAIVIALFIWICSGTMRVNRHKPPAGRIVRIGLLLYGVNFCFLVLPTSLLNVMIRLSEM</sequence>
<keyword evidence="1" id="KW-1133">Transmembrane helix</keyword>
<feature type="transmembrane region" description="Helical" evidence="1">
    <location>
        <begin position="119"/>
        <end position="139"/>
    </location>
</feature>
<name>A0A517YVR4_9BACT</name>
<organism evidence="2 3">
    <name type="scientific">Poriferisphaera corsica</name>
    <dbReference type="NCBI Taxonomy" id="2528020"/>
    <lineage>
        <taxon>Bacteria</taxon>
        <taxon>Pseudomonadati</taxon>
        <taxon>Planctomycetota</taxon>
        <taxon>Phycisphaerae</taxon>
        <taxon>Phycisphaerales</taxon>
        <taxon>Phycisphaeraceae</taxon>
        <taxon>Poriferisphaera</taxon>
    </lineage>
</organism>
<proteinExistence type="predicted"/>
<keyword evidence="1" id="KW-0472">Membrane</keyword>
<gene>
    <name evidence="2" type="ORF">KS4_23930</name>
</gene>
<dbReference type="Proteomes" id="UP000317369">
    <property type="component" value="Chromosome"/>
</dbReference>
<accession>A0A517YVR4</accession>
<evidence type="ECO:0000313" key="2">
    <source>
        <dbReference type="EMBL" id="QDU34325.1"/>
    </source>
</evidence>
<keyword evidence="1" id="KW-0812">Transmembrane</keyword>
<reference evidence="2 3" key="1">
    <citation type="submission" date="2019-02" db="EMBL/GenBank/DDBJ databases">
        <title>Deep-cultivation of Planctomycetes and their phenomic and genomic characterization uncovers novel biology.</title>
        <authorList>
            <person name="Wiegand S."/>
            <person name="Jogler M."/>
            <person name="Boedeker C."/>
            <person name="Pinto D."/>
            <person name="Vollmers J."/>
            <person name="Rivas-Marin E."/>
            <person name="Kohn T."/>
            <person name="Peeters S.H."/>
            <person name="Heuer A."/>
            <person name="Rast P."/>
            <person name="Oberbeckmann S."/>
            <person name="Bunk B."/>
            <person name="Jeske O."/>
            <person name="Meyerdierks A."/>
            <person name="Storesund J.E."/>
            <person name="Kallscheuer N."/>
            <person name="Luecker S."/>
            <person name="Lage O.M."/>
            <person name="Pohl T."/>
            <person name="Merkel B.J."/>
            <person name="Hornburger P."/>
            <person name="Mueller R.-W."/>
            <person name="Bruemmer F."/>
            <person name="Labrenz M."/>
            <person name="Spormann A.M."/>
            <person name="Op den Camp H."/>
            <person name="Overmann J."/>
            <person name="Amann R."/>
            <person name="Jetten M.S.M."/>
            <person name="Mascher T."/>
            <person name="Medema M.H."/>
            <person name="Devos D.P."/>
            <person name="Kaster A.-K."/>
            <person name="Ovreas L."/>
            <person name="Rohde M."/>
            <person name="Galperin M.Y."/>
            <person name="Jogler C."/>
        </authorList>
    </citation>
    <scope>NUCLEOTIDE SEQUENCE [LARGE SCALE GENOMIC DNA]</scope>
    <source>
        <strain evidence="2 3">KS4</strain>
    </source>
</reference>
<dbReference type="KEGG" id="pcor:KS4_23930"/>
<evidence type="ECO:0000313" key="3">
    <source>
        <dbReference type="Proteomes" id="UP000317369"/>
    </source>
</evidence>
<keyword evidence="3" id="KW-1185">Reference proteome</keyword>